<keyword evidence="3" id="KW-1185">Reference proteome</keyword>
<protein>
    <submittedName>
        <fullName evidence="2">Uncharacterized protein</fullName>
    </submittedName>
</protein>
<comment type="caution">
    <text evidence="2">The sequence shown here is derived from an EMBL/GenBank/DDBJ whole genome shotgun (WGS) entry which is preliminary data.</text>
</comment>
<feature type="region of interest" description="Disordered" evidence="1">
    <location>
        <begin position="1"/>
        <end position="24"/>
    </location>
</feature>
<name>A0AAV0JMG4_9ROSI</name>
<evidence type="ECO:0000313" key="3">
    <source>
        <dbReference type="Proteomes" id="UP001154282"/>
    </source>
</evidence>
<dbReference type="EMBL" id="CAMGYJ010000005">
    <property type="protein sequence ID" value="CAI0411142.1"/>
    <property type="molecule type" value="Genomic_DNA"/>
</dbReference>
<feature type="compositionally biased region" description="Basic and acidic residues" evidence="1">
    <location>
        <begin position="1"/>
        <end position="11"/>
    </location>
</feature>
<dbReference type="Proteomes" id="UP001154282">
    <property type="component" value="Unassembled WGS sequence"/>
</dbReference>
<proteinExistence type="predicted"/>
<gene>
    <name evidence="2" type="ORF">LITE_LOCUS15044</name>
</gene>
<sequence length="84" mass="9522">MNRERKEDTSFPERGTVGFHGRDGQISSSIFGFEIGVRMASSAGPLWLAWPWKWAVGRSKLTPNSSSRRSWAGRRNLELLRTEA</sequence>
<evidence type="ECO:0000256" key="1">
    <source>
        <dbReference type="SAM" id="MobiDB-lite"/>
    </source>
</evidence>
<evidence type="ECO:0000313" key="2">
    <source>
        <dbReference type="EMBL" id="CAI0411142.1"/>
    </source>
</evidence>
<accession>A0AAV0JMG4</accession>
<reference evidence="2" key="1">
    <citation type="submission" date="2022-08" db="EMBL/GenBank/DDBJ databases">
        <authorList>
            <person name="Gutierrez-Valencia J."/>
        </authorList>
    </citation>
    <scope>NUCLEOTIDE SEQUENCE</scope>
</reference>
<organism evidence="2 3">
    <name type="scientific">Linum tenue</name>
    <dbReference type="NCBI Taxonomy" id="586396"/>
    <lineage>
        <taxon>Eukaryota</taxon>
        <taxon>Viridiplantae</taxon>
        <taxon>Streptophyta</taxon>
        <taxon>Embryophyta</taxon>
        <taxon>Tracheophyta</taxon>
        <taxon>Spermatophyta</taxon>
        <taxon>Magnoliopsida</taxon>
        <taxon>eudicotyledons</taxon>
        <taxon>Gunneridae</taxon>
        <taxon>Pentapetalae</taxon>
        <taxon>rosids</taxon>
        <taxon>fabids</taxon>
        <taxon>Malpighiales</taxon>
        <taxon>Linaceae</taxon>
        <taxon>Linum</taxon>
    </lineage>
</organism>
<dbReference type="AlphaFoldDB" id="A0AAV0JMG4"/>